<protein>
    <recommendedName>
        <fullName evidence="1">Peptidase S11 D-alanyl-D-alanine carboxypeptidase A N-terminal domain-containing protein</fullName>
    </recommendedName>
</protein>
<dbReference type="STRING" id="1802283.A3H71_03710"/>
<dbReference type="GO" id="GO:0006508">
    <property type="term" value="P:proteolysis"/>
    <property type="evidence" value="ECO:0007669"/>
    <property type="project" value="InterPro"/>
</dbReference>
<dbReference type="Gene3D" id="3.40.710.10">
    <property type="entry name" value="DD-peptidase/beta-lactamase superfamily"/>
    <property type="match status" value="1"/>
</dbReference>
<dbReference type="AlphaFoldDB" id="A0A1G2LFT9"/>
<organism evidence="2 3">
    <name type="scientific">Candidatus Sungbacteria bacterium RIFCSPLOWO2_02_FULL_48_13b</name>
    <dbReference type="NCBI Taxonomy" id="1802283"/>
    <lineage>
        <taxon>Bacteria</taxon>
        <taxon>Candidatus Sungiibacteriota</taxon>
    </lineage>
</organism>
<accession>A0A1G2LFT9</accession>
<sequence>MTALTATESINRFKVLTTSKSASDTSGEGAGIPAGENFRSQDLLYPLLLTSSNDVAELYQEQVWHFVSVMNQKAEAIGLAHTIFTDASGRDSGNTSTAEDIFRLLSYIATHKKPIFDILGEREHQLNSADGKLFSWENLNWPEDRQFVAGKAGKTTSAKETMAGVYKVRLAEDVERPVAIIVLGADNRVTDIRAIIQYLENNFVYGNVLVQDHGPVTPVVREGASIYQALEP</sequence>
<evidence type="ECO:0000313" key="3">
    <source>
        <dbReference type="Proteomes" id="UP000179052"/>
    </source>
</evidence>
<name>A0A1G2LFT9_9BACT</name>
<evidence type="ECO:0000259" key="1">
    <source>
        <dbReference type="Pfam" id="PF00768"/>
    </source>
</evidence>
<proteinExistence type="predicted"/>
<dbReference type="InterPro" id="IPR001967">
    <property type="entry name" value="Peptidase_S11_N"/>
</dbReference>
<dbReference type="Pfam" id="PF00768">
    <property type="entry name" value="Peptidase_S11"/>
    <property type="match status" value="1"/>
</dbReference>
<dbReference type="Proteomes" id="UP000179052">
    <property type="component" value="Unassembled WGS sequence"/>
</dbReference>
<dbReference type="SUPFAM" id="SSF56601">
    <property type="entry name" value="beta-lactamase/transpeptidase-like"/>
    <property type="match status" value="1"/>
</dbReference>
<comment type="caution">
    <text evidence="2">The sequence shown here is derived from an EMBL/GenBank/DDBJ whole genome shotgun (WGS) entry which is preliminary data.</text>
</comment>
<feature type="domain" description="Peptidase S11 D-alanyl-D-alanine carboxypeptidase A N-terminal" evidence="1">
    <location>
        <begin position="8"/>
        <end position="186"/>
    </location>
</feature>
<dbReference type="EMBL" id="MHQV01000053">
    <property type="protein sequence ID" value="OHA09691.1"/>
    <property type="molecule type" value="Genomic_DNA"/>
</dbReference>
<reference evidence="2 3" key="1">
    <citation type="journal article" date="2016" name="Nat. Commun.">
        <title>Thousands of microbial genomes shed light on interconnected biogeochemical processes in an aquifer system.</title>
        <authorList>
            <person name="Anantharaman K."/>
            <person name="Brown C.T."/>
            <person name="Hug L.A."/>
            <person name="Sharon I."/>
            <person name="Castelle C.J."/>
            <person name="Probst A.J."/>
            <person name="Thomas B.C."/>
            <person name="Singh A."/>
            <person name="Wilkins M.J."/>
            <person name="Karaoz U."/>
            <person name="Brodie E.L."/>
            <person name="Williams K.H."/>
            <person name="Hubbard S.S."/>
            <person name="Banfield J.F."/>
        </authorList>
    </citation>
    <scope>NUCLEOTIDE SEQUENCE [LARGE SCALE GENOMIC DNA]</scope>
</reference>
<dbReference type="InterPro" id="IPR012338">
    <property type="entry name" value="Beta-lactam/transpept-like"/>
</dbReference>
<dbReference type="GO" id="GO:0009002">
    <property type="term" value="F:serine-type D-Ala-D-Ala carboxypeptidase activity"/>
    <property type="evidence" value="ECO:0007669"/>
    <property type="project" value="InterPro"/>
</dbReference>
<gene>
    <name evidence="2" type="ORF">A3H71_03710</name>
</gene>
<evidence type="ECO:0000313" key="2">
    <source>
        <dbReference type="EMBL" id="OHA09691.1"/>
    </source>
</evidence>